<dbReference type="InterPro" id="IPR035709">
    <property type="entry name" value="YoaB-like"/>
</dbReference>
<dbReference type="InterPro" id="IPR006175">
    <property type="entry name" value="YjgF/YER057c/UK114"/>
</dbReference>
<evidence type="ECO:0000313" key="2">
    <source>
        <dbReference type="EMBL" id="OZI59642.1"/>
    </source>
</evidence>
<sequence length="117" mass="12622">MSSIKRVNVEKRLSDMAIYNGVAYLAGQVPDDASLDITGQTQQVLATIDRLLAEAGTDKTKILMAQIFVANMKEFDGMNKAWDAWVPAGNAPPRATVEARLANPDYKVEIVVTAAVG</sequence>
<gene>
    <name evidence="2" type="ORF">CAL28_08980</name>
</gene>
<dbReference type="RefSeq" id="WP_094841074.1">
    <property type="nucleotide sequence ID" value="NZ_NEVS01000004.1"/>
</dbReference>
<dbReference type="PANTHER" id="PTHR47328">
    <property type="match status" value="1"/>
</dbReference>
<evidence type="ECO:0008006" key="4">
    <source>
        <dbReference type="Google" id="ProtNLM"/>
    </source>
</evidence>
<dbReference type="PROSITE" id="PS01094">
    <property type="entry name" value="UPF0076"/>
    <property type="match status" value="1"/>
</dbReference>
<evidence type="ECO:0000256" key="1">
    <source>
        <dbReference type="ARBA" id="ARBA00010552"/>
    </source>
</evidence>
<dbReference type="Gene3D" id="3.30.1330.40">
    <property type="entry name" value="RutC-like"/>
    <property type="match status" value="1"/>
</dbReference>
<dbReference type="CDD" id="cd06150">
    <property type="entry name" value="YjgF_YER057c_UK114_like_2"/>
    <property type="match status" value="1"/>
</dbReference>
<dbReference type="SUPFAM" id="SSF55298">
    <property type="entry name" value="YjgF-like"/>
    <property type="match status" value="1"/>
</dbReference>
<proteinExistence type="inferred from homology"/>
<dbReference type="Proteomes" id="UP000215767">
    <property type="component" value="Unassembled WGS sequence"/>
</dbReference>
<comment type="caution">
    <text evidence="2">The sequence shown here is derived from an EMBL/GenBank/DDBJ whole genome shotgun (WGS) entry which is preliminary data.</text>
</comment>
<dbReference type="Pfam" id="PF01042">
    <property type="entry name" value="Ribonuc_L-PSP"/>
    <property type="match status" value="1"/>
</dbReference>
<dbReference type="OrthoDB" id="6899345at2"/>
<dbReference type="AlphaFoldDB" id="A0A261UDY7"/>
<dbReference type="InterPro" id="IPR035959">
    <property type="entry name" value="RutC-like_sf"/>
</dbReference>
<reference evidence="3" key="1">
    <citation type="submission" date="2017-05" db="EMBL/GenBank/DDBJ databases">
        <title>Complete and WGS of Bordetella genogroups.</title>
        <authorList>
            <person name="Spilker T."/>
            <person name="Lipuma J."/>
        </authorList>
    </citation>
    <scope>NUCLEOTIDE SEQUENCE [LARGE SCALE GENOMIC DNA]</scope>
    <source>
        <strain evidence="3">AU8856</strain>
    </source>
</reference>
<dbReference type="PANTHER" id="PTHR47328:SF1">
    <property type="entry name" value="RUTC FAMILY PROTEIN YOAB"/>
    <property type="match status" value="1"/>
</dbReference>
<keyword evidence="3" id="KW-1185">Reference proteome</keyword>
<evidence type="ECO:0000313" key="3">
    <source>
        <dbReference type="Proteomes" id="UP000215767"/>
    </source>
</evidence>
<comment type="similarity">
    <text evidence="1">Belongs to the RutC family.</text>
</comment>
<accession>A0A261UDY7</accession>
<protein>
    <recommendedName>
        <fullName evidence="4">RidA/YER057c/UK114 family protein</fullName>
    </recommendedName>
</protein>
<organism evidence="2 3">
    <name type="scientific">Bordetella genomosp. 11</name>
    <dbReference type="NCBI Taxonomy" id="1416808"/>
    <lineage>
        <taxon>Bacteria</taxon>
        <taxon>Pseudomonadati</taxon>
        <taxon>Pseudomonadota</taxon>
        <taxon>Betaproteobacteria</taxon>
        <taxon>Burkholderiales</taxon>
        <taxon>Alcaligenaceae</taxon>
        <taxon>Bordetella</taxon>
    </lineage>
</organism>
<dbReference type="InterPro" id="IPR019897">
    <property type="entry name" value="RidA_CS"/>
</dbReference>
<dbReference type="EMBL" id="NEVS01000004">
    <property type="protein sequence ID" value="OZI59642.1"/>
    <property type="molecule type" value="Genomic_DNA"/>
</dbReference>
<name>A0A261UDY7_9BORD</name>